<dbReference type="SUPFAM" id="SSF48403">
    <property type="entry name" value="Ankyrin repeat"/>
    <property type="match status" value="1"/>
</dbReference>
<name>A0AAV2LPP6_KNICA</name>
<dbReference type="Gene3D" id="1.25.40.20">
    <property type="entry name" value="Ankyrin repeat-containing domain"/>
    <property type="match status" value="1"/>
</dbReference>
<accession>A0AAV2LPP6</accession>
<dbReference type="InterPro" id="IPR002110">
    <property type="entry name" value="Ankyrin_rpt"/>
</dbReference>
<dbReference type="SMART" id="SM00248">
    <property type="entry name" value="ANK"/>
    <property type="match status" value="4"/>
</dbReference>
<evidence type="ECO:0000256" key="1">
    <source>
        <dbReference type="ARBA" id="ARBA00022737"/>
    </source>
</evidence>
<evidence type="ECO:0008006" key="7">
    <source>
        <dbReference type="Google" id="ProtNLM"/>
    </source>
</evidence>
<reference evidence="5 6" key="1">
    <citation type="submission" date="2024-04" db="EMBL/GenBank/DDBJ databases">
        <authorList>
            <person name="Waldvogel A.-M."/>
            <person name="Schoenle A."/>
        </authorList>
    </citation>
    <scope>NUCLEOTIDE SEQUENCE [LARGE SCALE GENOMIC DNA]</scope>
</reference>
<evidence type="ECO:0000256" key="3">
    <source>
        <dbReference type="PROSITE-ProRule" id="PRU00023"/>
    </source>
</evidence>
<sequence length="291" mass="31632">MSLEADLELSSEEAFLHLFPLHRACRDGDVEALVGLLHRLSEHTAGHLSTEDYRFGWTPLHWAAHYGQLECLMLLVQMGCEVNTVSSRFDQTPTHTAAFGGHSHCVVWLTKAGADVNRQDLTGEAPIHKAARTGSLECIQVLLVAGAEPHVKNACGQTAADLARAQGFADCFQLISSLLQLHGAPGGQSQGSRKRLLGGQEHSRKKRAKADEDQQQEQQQQEQQQQEQEHQQQQQQQQDVCMDCGSLPDESPVFPSPESQSCGSLHVGDGSPDRLGPGPCGPLGAVRRRGG</sequence>
<feature type="region of interest" description="Disordered" evidence="4">
    <location>
        <begin position="184"/>
        <end position="291"/>
    </location>
</feature>
<protein>
    <recommendedName>
        <fullName evidence="7">Ankyrin repeat domain-containing protein 10</fullName>
    </recommendedName>
</protein>
<keyword evidence="6" id="KW-1185">Reference proteome</keyword>
<dbReference type="Proteomes" id="UP001497482">
    <property type="component" value="Chromosome 3"/>
</dbReference>
<dbReference type="PRINTS" id="PR01415">
    <property type="entry name" value="ANKYRIN"/>
</dbReference>
<gene>
    <name evidence="5" type="ORF">KC01_LOCUS29320</name>
</gene>
<dbReference type="PROSITE" id="PS50088">
    <property type="entry name" value="ANK_REPEAT"/>
    <property type="match status" value="3"/>
</dbReference>
<proteinExistence type="predicted"/>
<feature type="repeat" description="ANK" evidence="3">
    <location>
        <begin position="122"/>
        <end position="154"/>
    </location>
</feature>
<dbReference type="PANTHER" id="PTHR24201:SF17">
    <property type="entry name" value="ANKYRIN REPEAT DOMAIN-CONTAINING PROTEIN 10-LIKE ISOFORM X1"/>
    <property type="match status" value="1"/>
</dbReference>
<dbReference type="PANTHER" id="PTHR24201">
    <property type="entry name" value="ANK_REP_REGION DOMAIN-CONTAINING PROTEIN"/>
    <property type="match status" value="1"/>
</dbReference>
<feature type="repeat" description="ANK" evidence="3">
    <location>
        <begin position="55"/>
        <end position="87"/>
    </location>
</feature>
<organism evidence="5 6">
    <name type="scientific">Knipowitschia caucasica</name>
    <name type="common">Caucasian dwarf goby</name>
    <name type="synonym">Pomatoschistus caucasicus</name>
    <dbReference type="NCBI Taxonomy" id="637954"/>
    <lineage>
        <taxon>Eukaryota</taxon>
        <taxon>Metazoa</taxon>
        <taxon>Chordata</taxon>
        <taxon>Craniata</taxon>
        <taxon>Vertebrata</taxon>
        <taxon>Euteleostomi</taxon>
        <taxon>Actinopterygii</taxon>
        <taxon>Neopterygii</taxon>
        <taxon>Teleostei</taxon>
        <taxon>Neoteleostei</taxon>
        <taxon>Acanthomorphata</taxon>
        <taxon>Gobiaria</taxon>
        <taxon>Gobiiformes</taxon>
        <taxon>Gobioidei</taxon>
        <taxon>Gobiidae</taxon>
        <taxon>Gobiinae</taxon>
        <taxon>Knipowitschia</taxon>
    </lineage>
</organism>
<feature type="compositionally biased region" description="Low complexity" evidence="4">
    <location>
        <begin position="216"/>
        <end position="238"/>
    </location>
</feature>
<dbReference type="Pfam" id="PF12796">
    <property type="entry name" value="Ank_2"/>
    <property type="match status" value="1"/>
</dbReference>
<dbReference type="AlphaFoldDB" id="A0AAV2LPP6"/>
<evidence type="ECO:0000256" key="2">
    <source>
        <dbReference type="ARBA" id="ARBA00023043"/>
    </source>
</evidence>
<dbReference type="InterPro" id="IPR036770">
    <property type="entry name" value="Ankyrin_rpt-contain_sf"/>
</dbReference>
<keyword evidence="2 3" id="KW-0040">ANK repeat</keyword>
<evidence type="ECO:0000313" key="5">
    <source>
        <dbReference type="EMBL" id="CAL1601332.1"/>
    </source>
</evidence>
<keyword evidence="1" id="KW-0677">Repeat</keyword>
<feature type="repeat" description="ANK" evidence="3">
    <location>
        <begin position="89"/>
        <end position="121"/>
    </location>
</feature>
<evidence type="ECO:0000256" key="4">
    <source>
        <dbReference type="SAM" id="MobiDB-lite"/>
    </source>
</evidence>
<evidence type="ECO:0000313" key="6">
    <source>
        <dbReference type="Proteomes" id="UP001497482"/>
    </source>
</evidence>
<dbReference type="Pfam" id="PF00023">
    <property type="entry name" value="Ank"/>
    <property type="match status" value="1"/>
</dbReference>
<dbReference type="EMBL" id="OZ035825">
    <property type="protein sequence ID" value="CAL1601332.1"/>
    <property type="molecule type" value="Genomic_DNA"/>
</dbReference>
<dbReference type="InterPro" id="IPR050776">
    <property type="entry name" value="Ank_Repeat/CDKN_Inhibitor"/>
</dbReference>
<dbReference type="PROSITE" id="PS50297">
    <property type="entry name" value="ANK_REP_REGION"/>
    <property type="match status" value="3"/>
</dbReference>